<dbReference type="InterPro" id="IPR008978">
    <property type="entry name" value="HSP20-like_chaperone"/>
</dbReference>
<evidence type="ECO:0000313" key="5">
    <source>
        <dbReference type="Proteomes" id="UP000318741"/>
    </source>
</evidence>
<dbReference type="CDD" id="cd06464">
    <property type="entry name" value="ACD_sHsps-like"/>
    <property type="match status" value="1"/>
</dbReference>
<evidence type="ECO:0000256" key="1">
    <source>
        <dbReference type="PROSITE-ProRule" id="PRU00285"/>
    </source>
</evidence>
<dbReference type="SUPFAM" id="SSF49764">
    <property type="entry name" value="HSP20-like chaperones"/>
    <property type="match status" value="1"/>
</dbReference>
<dbReference type="Proteomes" id="UP000318741">
    <property type="component" value="Chromosome"/>
</dbReference>
<accession>A0A517PA90</accession>
<keyword evidence="5" id="KW-1185">Reference proteome</keyword>
<dbReference type="PANTHER" id="PTHR11527">
    <property type="entry name" value="HEAT-SHOCK PROTEIN 20 FAMILY MEMBER"/>
    <property type="match status" value="1"/>
</dbReference>
<sequence>MRFVTRHPFAELDDVRREMNGLLRSFDRALSNPSAAADAALPPFNLHEAEDAVILTAELPGLDPEAVEVSVKADEVTVRGAWPAVETPENGHWLRRERPRGEFSRTVRLPFTPPVDGVEAEFARGVLTLVLNKPAERQARRIEVKSR</sequence>
<proteinExistence type="inferred from homology"/>
<evidence type="ECO:0000259" key="3">
    <source>
        <dbReference type="PROSITE" id="PS01031"/>
    </source>
</evidence>
<name>A0A517PA90_9PLAN</name>
<dbReference type="EMBL" id="CP036265">
    <property type="protein sequence ID" value="QDT16296.1"/>
    <property type="molecule type" value="Genomic_DNA"/>
</dbReference>
<comment type="similarity">
    <text evidence="1 2">Belongs to the small heat shock protein (HSP20) family.</text>
</comment>
<gene>
    <name evidence="4" type="primary">hspA_1</name>
    <name evidence="4" type="ORF">CA12_23970</name>
</gene>
<protein>
    <submittedName>
        <fullName evidence="4">Spore protein SP21</fullName>
    </submittedName>
</protein>
<evidence type="ECO:0000313" key="4">
    <source>
        <dbReference type="EMBL" id="QDT16296.1"/>
    </source>
</evidence>
<reference evidence="4 5" key="1">
    <citation type="submission" date="2019-02" db="EMBL/GenBank/DDBJ databases">
        <title>Deep-cultivation of Planctomycetes and their phenomic and genomic characterization uncovers novel biology.</title>
        <authorList>
            <person name="Wiegand S."/>
            <person name="Jogler M."/>
            <person name="Boedeker C."/>
            <person name="Pinto D."/>
            <person name="Vollmers J."/>
            <person name="Rivas-Marin E."/>
            <person name="Kohn T."/>
            <person name="Peeters S.H."/>
            <person name="Heuer A."/>
            <person name="Rast P."/>
            <person name="Oberbeckmann S."/>
            <person name="Bunk B."/>
            <person name="Jeske O."/>
            <person name="Meyerdierks A."/>
            <person name="Storesund J.E."/>
            <person name="Kallscheuer N."/>
            <person name="Luecker S."/>
            <person name="Lage O.M."/>
            <person name="Pohl T."/>
            <person name="Merkel B.J."/>
            <person name="Hornburger P."/>
            <person name="Mueller R.-W."/>
            <person name="Bruemmer F."/>
            <person name="Labrenz M."/>
            <person name="Spormann A.M."/>
            <person name="Op den Camp H."/>
            <person name="Overmann J."/>
            <person name="Amann R."/>
            <person name="Jetten M.S.M."/>
            <person name="Mascher T."/>
            <person name="Medema M.H."/>
            <person name="Devos D.P."/>
            <person name="Kaster A.-K."/>
            <person name="Ovreas L."/>
            <person name="Rohde M."/>
            <person name="Galperin M.Y."/>
            <person name="Jogler C."/>
        </authorList>
    </citation>
    <scope>NUCLEOTIDE SEQUENCE [LARGE SCALE GENOMIC DNA]</scope>
    <source>
        <strain evidence="4 5">CA12</strain>
    </source>
</reference>
<dbReference type="PROSITE" id="PS01031">
    <property type="entry name" value="SHSP"/>
    <property type="match status" value="1"/>
</dbReference>
<dbReference type="InterPro" id="IPR002068">
    <property type="entry name" value="A-crystallin/Hsp20_dom"/>
</dbReference>
<dbReference type="AlphaFoldDB" id="A0A517PA90"/>
<dbReference type="InterPro" id="IPR031107">
    <property type="entry name" value="Small_HSP"/>
</dbReference>
<dbReference type="Gene3D" id="2.60.40.790">
    <property type="match status" value="1"/>
</dbReference>
<dbReference type="KEGG" id="acaf:CA12_23970"/>
<evidence type="ECO:0000256" key="2">
    <source>
        <dbReference type="RuleBase" id="RU003616"/>
    </source>
</evidence>
<feature type="domain" description="SHSP" evidence="3">
    <location>
        <begin position="35"/>
        <end position="147"/>
    </location>
</feature>
<dbReference type="Pfam" id="PF00011">
    <property type="entry name" value="HSP20"/>
    <property type="match status" value="1"/>
</dbReference>
<organism evidence="4 5">
    <name type="scientific">Alienimonas californiensis</name>
    <dbReference type="NCBI Taxonomy" id="2527989"/>
    <lineage>
        <taxon>Bacteria</taxon>
        <taxon>Pseudomonadati</taxon>
        <taxon>Planctomycetota</taxon>
        <taxon>Planctomycetia</taxon>
        <taxon>Planctomycetales</taxon>
        <taxon>Planctomycetaceae</taxon>
        <taxon>Alienimonas</taxon>
    </lineage>
</organism>